<evidence type="ECO:0000313" key="3">
    <source>
        <dbReference type="Proteomes" id="UP000233551"/>
    </source>
</evidence>
<dbReference type="EMBL" id="PGOL01001813">
    <property type="protein sequence ID" value="PKI54041.1"/>
    <property type="molecule type" value="Genomic_DNA"/>
</dbReference>
<organism evidence="2 3">
    <name type="scientific">Punica granatum</name>
    <name type="common">Pomegranate</name>
    <dbReference type="NCBI Taxonomy" id="22663"/>
    <lineage>
        <taxon>Eukaryota</taxon>
        <taxon>Viridiplantae</taxon>
        <taxon>Streptophyta</taxon>
        <taxon>Embryophyta</taxon>
        <taxon>Tracheophyta</taxon>
        <taxon>Spermatophyta</taxon>
        <taxon>Magnoliopsida</taxon>
        <taxon>eudicotyledons</taxon>
        <taxon>Gunneridae</taxon>
        <taxon>Pentapetalae</taxon>
        <taxon>rosids</taxon>
        <taxon>malvids</taxon>
        <taxon>Myrtales</taxon>
        <taxon>Lythraceae</taxon>
        <taxon>Punica</taxon>
    </lineage>
</organism>
<name>A0A2I0JCR4_PUNGR</name>
<reference evidence="2 3" key="1">
    <citation type="submission" date="2017-11" db="EMBL/GenBank/DDBJ databases">
        <title>De-novo sequencing of pomegranate (Punica granatum L.) genome.</title>
        <authorList>
            <person name="Akparov Z."/>
            <person name="Amiraslanov A."/>
            <person name="Hajiyeva S."/>
            <person name="Abbasov M."/>
            <person name="Kaur K."/>
            <person name="Hamwieh A."/>
            <person name="Solovyev V."/>
            <person name="Salamov A."/>
            <person name="Braich B."/>
            <person name="Kosarev P."/>
            <person name="Mahmoud A."/>
            <person name="Hajiyev E."/>
            <person name="Babayeva S."/>
            <person name="Izzatullayeva V."/>
            <person name="Mammadov A."/>
            <person name="Mammadov A."/>
            <person name="Sharifova S."/>
            <person name="Ojaghi J."/>
            <person name="Eynullazada K."/>
            <person name="Bayramov B."/>
            <person name="Abdulazimova A."/>
            <person name="Shahmuradov I."/>
        </authorList>
    </citation>
    <scope>NUCLEOTIDE SEQUENCE [LARGE SCALE GENOMIC DNA]</scope>
    <source>
        <strain evidence="3">cv. AG2017</strain>
        <tissue evidence="2">Leaf</tissue>
    </source>
</reference>
<keyword evidence="3" id="KW-1185">Reference proteome</keyword>
<dbReference type="Proteomes" id="UP000233551">
    <property type="component" value="Unassembled WGS sequence"/>
</dbReference>
<feature type="compositionally biased region" description="Basic and acidic residues" evidence="1">
    <location>
        <begin position="33"/>
        <end position="45"/>
    </location>
</feature>
<sequence>MQLQSIQEPTLNREKEATLDSRGAKSSQPPYQERVENTKAREPTYFKVEEASMNPSDPRELSATSHEKWPLEGESVKRIEELLEARVLVWTKLTREEQGRHPGRVRVMGGPSKGVSTTHLSRRREEFV</sequence>
<accession>A0A2I0JCR4</accession>
<feature type="region of interest" description="Disordered" evidence="1">
    <location>
        <begin position="1"/>
        <end position="45"/>
    </location>
</feature>
<proteinExistence type="predicted"/>
<comment type="caution">
    <text evidence="2">The sequence shown here is derived from an EMBL/GenBank/DDBJ whole genome shotgun (WGS) entry which is preliminary data.</text>
</comment>
<feature type="compositionally biased region" description="Polar residues" evidence="1">
    <location>
        <begin position="1"/>
        <end position="10"/>
    </location>
</feature>
<feature type="region of interest" description="Disordered" evidence="1">
    <location>
        <begin position="100"/>
        <end position="128"/>
    </location>
</feature>
<feature type="compositionally biased region" description="Basic and acidic residues" evidence="1">
    <location>
        <begin position="11"/>
        <end position="23"/>
    </location>
</feature>
<dbReference type="AlphaFoldDB" id="A0A2I0JCR4"/>
<protein>
    <submittedName>
        <fullName evidence="2">Uncharacterized protein</fullName>
    </submittedName>
</protein>
<evidence type="ECO:0000256" key="1">
    <source>
        <dbReference type="SAM" id="MobiDB-lite"/>
    </source>
</evidence>
<gene>
    <name evidence="2" type="ORF">CRG98_025535</name>
</gene>
<evidence type="ECO:0000313" key="2">
    <source>
        <dbReference type="EMBL" id="PKI54041.1"/>
    </source>
</evidence>